<accession>A0A0G1HYY0</accession>
<evidence type="ECO:0000313" key="2">
    <source>
        <dbReference type="Proteomes" id="UP000034006"/>
    </source>
</evidence>
<protein>
    <submittedName>
        <fullName evidence="1">Uncharacterized protein</fullName>
    </submittedName>
</protein>
<name>A0A0G1HYY0_9BACT</name>
<sequence>MEQSYFDERLKEKPLLSLREIRDELKHHEYRSQFTHKIAFLTKKVCESEPIRETLFSYHEDPKKRLPSELKDQLEFTRQFLNDKLQNWQPYSKRLNPSGATGTVFGWLYAKGIIDQVPEFTKDSEGSLRNPYIIFEDGVNFAIFHCYIKTDPEEYGSLAAYTTIKVRLDEKLINNEDKNENKMIAYYGSLLKRRKTIGGVVRLIREFDERKNEST</sequence>
<evidence type="ECO:0000313" key="1">
    <source>
        <dbReference type="EMBL" id="KKT52371.1"/>
    </source>
</evidence>
<dbReference type="EMBL" id="LCIH01000002">
    <property type="protein sequence ID" value="KKT52371.1"/>
    <property type="molecule type" value="Genomic_DNA"/>
</dbReference>
<proteinExistence type="predicted"/>
<dbReference type="Proteomes" id="UP000034006">
    <property type="component" value="Unassembled WGS sequence"/>
</dbReference>
<comment type="caution">
    <text evidence="1">The sequence shown here is derived from an EMBL/GenBank/DDBJ whole genome shotgun (WGS) entry which is preliminary data.</text>
</comment>
<organism evidence="1 2">
    <name type="scientific">Candidatus Collierbacteria bacterium GW2011_GWB2_44_22</name>
    <dbReference type="NCBI Taxonomy" id="1618387"/>
    <lineage>
        <taxon>Bacteria</taxon>
        <taxon>Candidatus Collieribacteriota</taxon>
    </lineage>
</organism>
<dbReference type="AlphaFoldDB" id="A0A0G1HYY0"/>
<dbReference type="STRING" id="1618387.UW44_C0002G0037"/>
<gene>
    <name evidence="1" type="ORF">UW44_C0002G0037</name>
</gene>
<reference evidence="1 2" key="1">
    <citation type="journal article" date="2015" name="Nature">
        <title>rRNA introns, odd ribosomes, and small enigmatic genomes across a large radiation of phyla.</title>
        <authorList>
            <person name="Brown C.T."/>
            <person name="Hug L.A."/>
            <person name="Thomas B.C."/>
            <person name="Sharon I."/>
            <person name="Castelle C.J."/>
            <person name="Singh A."/>
            <person name="Wilkins M.J."/>
            <person name="Williams K.H."/>
            <person name="Banfield J.F."/>
        </authorList>
    </citation>
    <scope>NUCLEOTIDE SEQUENCE [LARGE SCALE GENOMIC DNA]</scope>
</reference>